<dbReference type="RefSeq" id="WP_238194899.1">
    <property type="nucleotide sequence ID" value="NZ_BPQZ01000002.1"/>
</dbReference>
<feature type="compositionally biased region" description="Polar residues" evidence="1">
    <location>
        <begin position="25"/>
        <end position="34"/>
    </location>
</feature>
<sequence length="112" mass="11926">MMRIGTGSRPELVQVRPVRDVPGSTEGTRQESTQPPRRAPPASEARALVLIDGGQSERSERAASAERPAAGKPRAGFIAHLLTAGDPALLPSRLERTRMAAACYAEAARRLA</sequence>
<comment type="caution">
    <text evidence="2">The sequence shown here is derived from an EMBL/GenBank/DDBJ whole genome shotgun (WGS) entry which is preliminary data.</text>
</comment>
<dbReference type="EMBL" id="BSPL01000011">
    <property type="protein sequence ID" value="GLS69300.1"/>
    <property type="molecule type" value="Genomic_DNA"/>
</dbReference>
<evidence type="ECO:0000313" key="2">
    <source>
        <dbReference type="EMBL" id="GLS69300.1"/>
    </source>
</evidence>
<organism evidence="2 3">
    <name type="scientific">Methylobacterium tardum</name>
    <dbReference type="NCBI Taxonomy" id="374432"/>
    <lineage>
        <taxon>Bacteria</taxon>
        <taxon>Pseudomonadati</taxon>
        <taxon>Pseudomonadota</taxon>
        <taxon>Alphaproteobacteria</taxon>
        <taxon>Hyphomicrobiales</taxon>
        <taxon>Methylobacteriaceae</taxon>
        <taxon>Methylobacterium</taxon>
    </lineage>
</organism>
<reference evidence="3" key="1">
    <citation type="journal article" date="2019" name="Int. J. Syst. Evol. Microbiol.">
        <title>The Global Catalogue of Microorganisms (GCM) 10K type strain sequencing project: providing services to taxonomists for standard genome sequencing and annotation.</title>
        <authorList>
            <consortium name="The Broad Institute Genomics Platform"/>
            <consortium name="The Broad Institute Genome Sequencing Center for Infectious Disease"/>
            <person name="Wu L."/>
            <person name="Ma J."/>
        </authorList>
    </citation>
    <scope>NUCLEOTIDE SEQUENCE [LARGE SCALE GENOMIC DNA]</scope>
    <source>
        <strain evidence="3">NBRC 103632</strain>
    </source>
</reference>
<dbReference type="Proteomes" id="UP001157440">
    <property type="component" value="Unassembled WGS sequence"/>
</dbReference>
<feature type="region of interest" description="Disordered" evidence="1">
    <location>
        <begin position="1"/>
        <end position="72"/>
    </location>
</feature>
<dbReference type="AlphaFoldDB" id="A0AA37TCA7"/>
<evidence type="ECO:0000313" key="3">
    <source>
        <dbReference type="Proteomes" id="UP001157440"/>
    </source>
</evidence>
<keyword evidence="3" id="KW-1185">Reference proteome</keyword>
<accession>A0AA37TCA7</accession>
<feature type="compositionally biased region" description="Basic and acidic residues" evidence="1">
    <location>
        <begin position="55"/>
        <end position="64"/>
    </location>
</feature>
<name>A0AA37TCA7_9HYPH</name>
<proteinExistence type="predicted"/>
<protein>
    <submittedName>
        <fullName evidence="2">Uncharacterized protein</fullName>
    </submittedName>
</protein>
<evidence type="ECO:0000256" key="1">
    <source>
        <dbReference type="SAM" id="MobiDB-lite"/>
    </source>
</evidence>
<gene>
    <name evidence="2" type="ORF">GCM10007890_13130</name>
</gene>